<sequence>MSFVQSTEPADEQVAREVIEAALDEGVSFFDTADIYGKGISETLVGRVLAPRRDEVTIATKFGNRLDGDQPGGRDLDARPEYVRSALEASLRRLGTDHVDLYYLHRVDAQVPIEETFGALAELVEAGKVLHLGLSEAGPQTIRRAHAVHPVTAVQSEWSVFSRDIEDEVVPVARELGIGLVPYSPLGRGLLTDLIRSADDVPERLRGRERYSGEELRHNVALADEVREVAAELGVQAGQVALAWVLAQGDDVVPIPGTKQVDRARSNARSVDVRLDDAQRARLDRLADRVRGHRSPRPELVGLEAPLPASV</sequence>
<dbReference type="InterPro" id="IPR050791">
    <property type="entry name" value="Aldo-Keto_reductase"/>
</dbReference>
<dbReference type="AlphaFoldDB" id="A0A6G6WL79"/>
<dbReference type="PANTHER" id="PTHR43625:SF40">
    <property type="entry name" value="ALDO-KETO REDUCTASE YAKC [NADP(+)]"/>
    <property type="match status" value="1"/>
</dbReference>
<evidence type="ECO:0000256" key="1">
    <source>
        <dbReference type="ARBA" id="ARBA00023002"/>
    </source>
</evidence>
<protein>
    <submittedName>
        <fullName evidence="3">Aldo/keto reductase</fullName>
    </submittedName>
</protein>
<dbReference type="SUPFAM" id="SSF51430">
    <property type="entry name" value="NAD(P)-linked oxidoreductase"/>
    <property type="match status" value="1"/>
</dbReference>
<dbReference type="PANTHER" id="PTHR43625">
    <property type="entry name" value="AFLATOXIN B1 ALDEHYDE REDUCTASE"/>
    <property type="match status" value="1"/>
</dbReference>
<reference evidence="3 4" key="1">
    <citation type="submission" date="2020-02" db="EMBL/GenBank/DDBJ databases">
        <title>Full genome sequence of Nocardioides sp. R-3366.</title>
        <authorList>
            <person name="Im W.-T."/>
        </authorList>
    </citation>
    <scope>NUCLEOTIDE SEQUENCE [LARGE SCALE GENOMIC DNA]</scope>
    <source>
        <strain evidence="3 4">R-3366</strain>
    </source>
</reference>
<accession>A0A6G6WL79</accession>
<evidence type="ECO:0000259" key="2">
    <source>
        <dbReference type="Pfam" id="PF00248"/>
    </source>
</evidence>
<dbReference type="InterPro" id="IPR023210">
    <property type="entry name" value="NADP_OxRdtase_dom"/>
</dbReference>
<keyword evidence="4" id="KW-1185">Reference proteome</keyword>
<evidence type="ECO:0000313" key="3">
    <source>
        <dbReference type="EMBL" id="QIG45855.1"/>
    </source>
</evidence>
<dbReference type="Gene3D" id="3.20.20.100">
    <property type="entry name" value="NADP-dependent oxidoreductase domain"/>
    <property type="match status" value="1"/>
</dbReference>
<dbReference type="Pfam" id="PF00248">
    <property type="entry name" value="Aldo_ket_red"/>
    <property type="match status" value="1"/>
</dbReference>
<proteinExistence type="predicted"/>
<keyword evidence="1" id="KW-0560">Oxidoreductase</keyword>
<organism evidence="3 4">
    <name type="scientific">Nocardioides anomalus</name>
    <dbReference type="NCBI Taxonomy" id="2712223"/>
    <lineage>
        <taxon>Bacteria</taxon>
        <taxon>Bacillati</taxon>
        <taxon>Actinomycetota</taxon>
        <taxon>Actinomycetes</taxon>
        <taxon>Propionibacteriales</taxon>
        <taxon>Nocardioidaceae</taxon>
        <taxon>Nocardioides</taxon>
    </lineage>
</organism>
<feature type="domain" description="NADP-dependent oxidoreductase" evidence="2">
    <location>
        <begin position="2"/>
        <end position="287"/>
    </location>
</feature>
<dbReference type="InterPro" id="IPR036812">
    <property type="entry name" value="NAD(P)_OxRdtase_dom_sf"/>
</dbReference>
<gene>
    <name evidence="3" type="ORF">G5V58_09075</name>
</gene>
<dbReference type="KEGG" id="nano:G5V58_09075"/>
<dbReference type="GO" id="GO:0016491">
    <property type="term" value="F:oxidoreductase activity"/>
    <property type="evidence" value="ECO:0007669"/>
    <property type="project" value="UniProtKB-KW"/>
</dbReference>
<name>A0A6G6WL79_9ACTN</name>
<dbReference type="Proteomes" id="UP000502996">
    <property type="component" value="Chromosome"/>
</dbReference>
<dbReference type="EMBL" id="CP049257">
    <property type="protein sequence ID" value="QIG45855.1"/>
    <property type="molecule type" value="Genomic_DNA"/>
</dbReference>
<dbReference type="GO" id="GO:0005737">
    <property type="term" value="C:cytoplasm"/>
    <property type="evidence" value="ECO:0007669"/>
    <property type="project" value="TreeGrafter"/>
</dbReference>
<evidence type="ECO:0000313" key="4">
    <source>
        <dbReference type="Proteomes" id="UP000502996"/>
    </source>
</evidence>